<feature type="compositionally biased region" description="Basic and acidic residues" evidence="1">
    <location>
        <begin position="86"/>
        <end position="107"/>
    </location>
</feature>
<feature type="compositionally biased region" description="Basic and acidic residues" evidence="1">
    <location>
        <begin position="42"/>
        <end position="67"/>
    </location>
</feature>
<evidence type="ECO:0000313" key="2">
    <source>
        <dbReference type="EMBL" id="KAJ1095682.1"/>
    </source>
</evidence>
<gene>
    <name evidence="2" type="ORF">NDU88_000840</name>
</gene>
<dbReference type="Proteomes" id="UP001066276">
    <property type="component" value="Chromosome 10"/>
</dbReference>
<feature type="compositionally biased region" description="Polar residues" evidence="1">
    <location>
        <begin position="1"/>
        <end position="11"/>
    </location>
</feature>
<protein>
    <submittedName>
        <fullName evidence="2">Uncharacterized protein</fullName>
    </submittedName>
</protein>
<sequence length="107" mass="12044">MTCAVSTTGSTEAARGEPLPIGSLPRPQEIDTIKGVVPPMQGRRDGIRRWSSREPTGEIKEEQRRTTEEEDTEDAWTPLQGSGPEPESRSLRTRHRDEDRRPRGAHE</sequence>
<accession>A0AAV7LW24</accession>
<proteinExistence type="predicted"/>
<keyword evidence="3" id="KW-1185">Reference proteome</keyword>
<feature type="region of interest" description="Disordered" evidence="1">
    <location>
        <begin position="1"/>
        <end position="107"/>
    </location>
</feature>
<name>A0AAV7LW24_PLEWA</name>
<organism evidence="2 3">
    <name type="scientific">Pleurodeles waltl</name>
    <name type="common">Iberian ribbed newt</name>
    <dbReference type="NCBI Taxonomy" id="8319"/>
    <lineage>
        <taxon>Eukaryota</taxon>
        <taxon>Metazoa</taxon>
        <taxon>Chordata</taxon>
        <taxon>Craniata</taxon>
        <taxon>Vertebrata</taxon>
        <taxon>Euteleostomi</taxon>
        <taxon>Amphibia</taxon>
        <taxon>Batrachia</taxon>
        <taxon>Caudata</taxon>
        <taxon>Salamandroidea</taxon>
        <taxon>Salamandridae</taxon>
        <taxon>Pleurodelinae</taxon>
        <taxon>Pleurodeles</taxon>
    </lineage>
</organism>
<dbReference type="EMBL" id="JANPWB010000014">
    <property type="protein sequence ID" value="KAJ1095682.1"/>
    <property type="molecule type" value="Genomic_DNA"/>
</dbReference>
<evidence type="ECO:0000313" key="3">
    <source>
        <dbReference type="Proteomes" id="UP001066276"/>
    </source>
</evidence>
<reference evidence="2" key="1">
    <citation type="journal article" date="2022" name="bioRxiv">
        <title>Sequencing and chromosome-scale assembly of the giantPleurodeles waltlgenome.</title>
        <authorList>
            <person name="Brown T."/>
            <person name="Elewa A."/>
            <person name="Iarovenko S."/>
            <person name="Subramanian E."/>
            <person name="Araus A.J."/>
            <person name="Petzold A."/>
            <person name="Susuki M."/>
            <person name="Suzuki K.-i.T."/>
            <person name="Hayashi T."/>
            <person name="Toyoda A."/>
            <person name="Oliveira C."/>
            <person name="Osipova E."/>
            <person name="Leigh N.D."/>
            <person name="Simon A."/>
            <person name="Yun M.H."/>
        </authorList>
    </citation>
    <scope>NUCLEOTIDE SEQUENCE</scope>
    <source>
        <strain evidence="2">20211129_DDA</strain>
        <tissue evidence="2">Liver</tissue>
    </source>
</reference>
<evidence type="ECO:0000256" key="1">
    <source>
        <dbReference type="SAM" id="MobiDB-lite"/>
    </source>
</evidence>
<comment type="caution">
    <text evidence="2">The sequence shown here is derived from an EMBL/GenBank/DDBJ whole genome shotgun (WGS) entry which is preliminary data.</text>
</comment>
<dbReference type="AlphaFoldDB" id="A0AAV7LW24"/>